<dbReference type="RefSeq" id="XP_042998855.1">
    <property type="nucleotide sequence ID" value="XM_043142922.1"/>
</dbReference>
<dbReference type="KEGG" id="uvi:66066202"/>
<organism evidence="2 3">
    <name type="scientific">Ustilaginoidea virens</name>
    <name type="common">Rice false smut fungus</name>
    <name type="synonym">Villosiclava virens</name>
    <dbReference type="NCBI Taxonomy" id="1159556"/>
    <lineage>
        <taxon>Eukaryota</taxon>
        <taxon>Fungi</taxon>
        <taxon>Dikarya</taxon>
        <taxon>Ascomycota</taxon>
        <taxon>Pezizomycotina</taxon>
        <taxon>Sordariomycetes</taxon>
        <taxon>Hypocreomycetidae</taxon>
        <taxon>Hypocreales</taxon>
        <taxon>Clavicipitaceae</taxon>
        <taxon>Ustilaginoidea</taxon>
    </lineage>
</organism>
<name>A0A8E5MIM4_USTVR</name>
<evidence type="ECO:0000313" key="2">
    <source>
        <dbReference type="EMBL" id="QUC21182.1"/>
    </source>
</evidence>
<proteinExistence type="predicted"/>
<accession>A0A8E5MIM4</accession>
<reference evidence="2" key="1">
    <citation type="submission" date="2020-03" db="EMBL/GenBank/DDBJ databases">
        <title>A mixture of massive structural variations and highly conserved coding sequences in Ustilaginoidea virens genome.</title>
        <authorList>
            <person name="Zhang K."/>
            <person name="Zhao Z."/>
            <person name="Zhang Z."/>
            <person name="Li Y."/>
            <person name="Hsiang T."/>
            <person name="Sun W."/>
        </authorList>
    </citation>
    <scope>NUCLEOTIDE SEQUENCE</scope>
    <source>
        <strain evidence="2">UV-8b</strain>
    </source>
</reference>
<keyword evidence="3" id="KW-1185">Reference proteome</keyword>
<dbReference type="AlphaFoldDB" id="A0A8E5MIM4"/>
<sequence length="81" mass="8950">MARDQLHAADHGRLSSRTLPESKGKKITRLSTPLLPLLQNETNMVADFAGMTASMLTAEKLVEHANLRCRSTDDGSWRTSL</sequence>
<feature type="compositionally biased region" description="Basic and acidic residues" evidence="1">
    <location>
        <begin position="1"/>
        <end position="13"/>
    </location>
</feature>
<dbReference type="EMBL" id="CP072756">
    <property type="protein sequence ID" value="QUC21182.1"/>
    <property type="molecule type" value="Genomic_DNA"/>
</dbReference>
<dbReference type="GeneID" id="66066202"/>
<dbReference type="Proteomes" id="UP000027002">
    <property type="component" value="Chromosome 4"/>
</dbReference>
<feature type="region of interest" description="Disordered" evidence="1">
    <location>
        <begin position="1"/>
        <end position="26"/>
    </location>
</feature>
<gene>
    <name evidence="2" type="ORF">UV8b_05425</name>
</gene>
<evidence type="ECO:0000313" key="3">
    <source>
        <dbReference type="Proteomes" id="UP000027002"/>
    </source>
</evidence>
<evidence type="ECO:0000256" key="1">
    <source>
        <dbReference type="SAM" id="MobiDB-lite"/>
    </source>
</evidence>
<protein>
    <submittedName>
        <fullName evidence="2">Uncharacterized protein</fullName>
    </submittedName>
</protein>